<evidence type="ECO:0000313" key="1">
    <source>
        <dbReference type="EMBL" id="RMD04934.1"/>
    </source>
</evidence>
<accession>A0A3M0T2U3</accession>
<comment type="caution">
    <text evidence="1">The sequence shown here is derived from an EMBL/GenBank/DDBJ whole genome shotgun (WGS) entry which is preliminary data.</text>
</comment>
<sequence>MVFENMVALLIAAEKKCPQEVAFKYLDRLGRETEFKRAPVFSWTYEDMQDVLKFRQEGISDEEIASYYGVKASTIVGLFYKKITKTTSIKPRKRGTRAEIQEMLKLSDKGYKPRELANKFHINMRTVYSRIQKSKKKAEVCEGE</sequence>
<reference evidence="1 2" key="1">
    <citation type="submission" date="2018-10" db="EMBL/GenBank/DDBJ databases">
        <title>Genome-centric metagenomics revealed C2 chemical producing, CO utilizing Clostridium with novel acetogenic gene cluster.</title>
        <authorList>
            <person name="Kang H."/>
            <person name="Park B."/>
            <person name="Choi I.G."/>
            <person name="Chang I.S."/>
        </authorList>
    </citation>
    <scope>NUCLEOTIDE SEQUENCE [LARGE SCALE GENOMIC DNA]</scope>
    <source>
        <strain evidence="1 2">H21-9</strain>
    </source>
</reference>
<gene>
    <name evidence="1" type="ORF">D9O40_00875</name>
</gene>
<name>A0A3M0T2U3_9CLOT</name>
<evidence type="ECO:0000313" key="2">
    <source>
        <dbReference type="Proteomes" id="UP000277999"/>
    </source>
</evidence>
<organism evidence="1 2">
    <name type="scientific">Clostridium autoethanogenum</name>
    <dbReference type="NCBI Taxonomy" id="84023"/>
    <lineage>
        <taxon>Bacteria</taxon>
        <taxon>Bacillati</taxon>
        <taxon>Bacillota</taxon>
        <taxon>Clostridia</taxon>
        <taxon>Eubacteriales</taxon>
        <taxon>Clostridiaceae</taxon>
        <taxon>Clostridium</taxon>
    </lineage>
</organism>
<proteinExistence type="predicted"/>
<protein>
    <submittedName>
        <fullName evidence="1">Uncharacterized protein</fullName>
    </submittedName>
</protein>
<dbReference type="RefSeq" id="WP_122057697.1">
    <property type="nucleotide sequence ID" value="NZ_RFAQ01000001.1"/>
</dbReference>
<dbReference type="AlphaFoldDB" id="A0A3M0T2U3"/>
<dbReference type="EMBL" id="RFAQ01000001">
    <property type="protein sequence ID" value="RMD04934.1"/>
    <property type="molecule type" value="Genomic_DNA"/>
</dbReference>
<dbReference type="Proteomes" id="UP000277999">
    <property type="component" value="Unassembled WGS sequence"/>
</dbReference>